<evidence type="ECO:0000256" key="5">
    <source>
        <dbReference type="ARBA" id="ARBA00047503"/>
    </source>
</evidence>
<dbReference type="GO" id="GO:0009244">
    <property type="term" value="P:lipopolysaccharide core region biosynthetic process"/>
    <property type="evidence" value="ECO:0007669"/>
    <property type="project" value="TreeGrafter"/>
</dbReference>
<accession>A0A1G7NFX0</accession>
<gene>
    <name evidence="6" type="ORF">SAMN05660235_02552</name>
</gene>
<dbReference type="EMBL" id="FNBU01000024">
    <property type="protein sequence ID" value="SDF72801.1"/>
    <property type="molecule type" value="Genomic_DNA"/>
</dbReference>
<dbReference type="GO" id="GO:0005829">
    <property type="term" value="C:cytosol"/>
    <property type="evidence" value="ECO:0007669"/>
    <property type="project" value="TreeGrafter"/>
</dbReference>
<organism evidence="6 7">
    <name type="scientific">Sporolituus thermophilus DSM 23256</name>
    <dbReference type="NCBI Taxonomy" id="1123285"/>
    <lineage>
        <taxon>Bacteria</taxon>
        <taxon>Bacillati</taxon>
        <taxon>Bacillota</taxon>
        <taxon>Negativicutes</taxon>
        <taxon>Selenomonadales</taxon>
        <taxon>Sporomusaceae</taxon>
        <taxon>Sporolituus</taxon>
    </lineage>
</organism>
<evidence type="ECO:0000313" key="6">
    <source>
        <dbReference type="EMBL" id="SDF72801.1"/>
    </source>
</evidence>
<evidence type="ECO:0000256" key="4">
    <source>
        <dbReference type="ARBA" id="ARBA00044042"/>
    </source>
</evidence>
<proteinExistence type="inferred from homology"/>
<reference evidence="7" key="1">
    <citation type="submission" date="2016-10" db="EMBL/GenBank/DDBJ databases">
        <authorList>
            <person name="Varghese N."/>
            <person name="Submissions S."/>
        </authorList>
    </citation>
    <scope>NUCLEOTIDE SEQUENCE [LARGE SCALE GENOMIC DNA]</scope>
    <source>
        <strain evidence="7">DSM 23256</strain>
    </source>
</reference>
<dbReference type="AlphaFoldDB" id="A0A1G7NFX0"/>
<protein>
    <recommendedName>
        <fullName evidence="4">lipopolysaccharide heptosyltransferase II</fullName>
        <ecNumber evidence="4">2.4.99.24</ecNumber>
    </recommendedName>
</protein>
<evidence type="ECO:0000256" key="2">
    <source>
        <dbReference type="ARBA" id="ARBA00022679"/>
    </source>
</evidence>
<name>A0A1G7NFX0_9FIRM</name>
<dbReference type="EC" id="2.4.99.24" evidence="4"/>
<dbReference type="STRING" id="1123285.SAMN05660235_02552"/>
<evidence type="ECO:0000256" key="1">
    <source>
        <dbReference type="ARBA" id="ARBA00022676"/>
    </source>
</evidence>
<dbReference type="InterPro" id="IPR002201">
    <property type="entry name" value="Glyco_trans_9"/>
</dbReference>
<dbReference type="CDD" id="cd03789">
    <property type="entry name" value="GT9_LPS_heptosyltransferase"/>
    <property type="match status" value="1"/>
</dbReference>
<dbReference type="GO" id="GO:0008713">
    <property type="term" value="F:ADP-heptose-lipopolysaccharide heptosyltransferase activity"/>
    <property type="evidence" value="ECO:0007669"/>
    <property type="project" value="UniProtKB-EC"/>
</dbReference>
<evidence type="ECO:0000313" key="7">
    <source>
        <dbReference type="Proteomes" id="UP000243333"/>
    </source>
</evidence>
<dbReference type="RefSeq" id="WP_093691456.1">
    <property type="nucleotide sequence ID" value="NZ_FNBU01000024.1"/>
</dbReference>
<keyword evidence="7" id="KW-1185">Reference proteome</keyword>
<keyword evidence="2 6" id="KW-0808">Transferase</keyword>
<dbReference type="Gene3D" id="3.40.50.2000">
    <property type="entry name" value="Glycogen Phosphorylase B"/>
    <property type="match status" value="2"/>
</dbReference>
<comment type="catalytic activity">
    <reaction evidence="5">
        <text>an L-alpha-D-Hep-(1-&gt;5)-[alpha-Kdo-(2-&gt;4)]-alpha-Kdo-(2-&gt;6)-lipid A + ADP-L-glycero-beta-D-manno-heptose = an L-alpha-D-Hep-(1-&gt;3)-L-alpha-D-Hep-(1-&gt;5)-[alpha-Kdo-(2-&gt;4)]-alpha-Kdo-(2-&gt;6)-lipid A + ADP + H(+)</text>
        <dbReference type="Rhea" id="RHEA:74071"/>
        <dbReference type="ChEBI" id="CHEBI:15378"/>
        <dbReference type="ChEBI" id="CHEBI:61506"/>
        <dbReference type="ChEBI" id="CHEBI:193068"/>
        <dbReference type="ChEBI" id="CHEBI:193069"/>
        <dbReference type="ChEBI" id="CHEBI:456216"/>
        <dbReference type="EC" id="2.4.99.24"/>
    </reaction>
</comment>
<dbReference type="InterPro" id="IPR051199">
    <property type="entry name" value="LPS_LOS_Heptosyltrfase"/>
</dbReference>
<dbReference type="Pfam" id="PF01075">
    <property type="entry name" value="Glyco_transf_9"/>
    <property type="match status" value="1"/>
</dbReference>
<keyword evidence="1" id="KW-0328">Glycosyltransferase</keyword>
<sequence length="339" mass="37135">MYHNILIIKMSAIGDVIHALPVAHALKQTWPDCRITWVVERAAYDLLTNNPDIDEIILFDKPQFKSLAGLIKHAPALARLLKSRRFDLALDLQGLGKSAAITWLSGAPKRLGYCNMRELSHWVSSPVCGAHKDGHVVERYLDVVRALGCSVDEVVFPIHITLEEQGQAEIVARQAGLDISQRYVVLAPGTNWPTKCWPTAYFAELADMLYDASVIPVIIGGPGDRRLADEIVAGAAIPPVDLTGRITLKQLAHIIKRASAFVGGDTGPMHLAVAVGTPVVALFGPTDPRRNGPYYGSNIVLQSNRNCLLCWKRTCEKICLAPIEPDKVLAAVHKVARRK</sequence>
<dbReference type="PANTHER" id="PTHR30160:SF1">
    <property type="entry name" value="LIPOPOLYSACCHARIDE 1,2-N-ACETYLGLUCOSAMINETRANSFERASE-RELATED"/>
    <property type="match status" value="1"/>
</dbReference>
<dbReference type="SUPFAM" id="SSF53756">
    <property type="entry name" value="UDP-Glycosyltransferase/glycogen phosphorylase"/>
    <property type="match status" value="1"/>
</dbReference>
<comment type="similarity">
    <text evidence="3">Belongs to the glycosyltransferase 9 family.</text>
</comment>
<dbReference type="InterPro" id="IPR011910">
    <property type="entry name" value="RfaF"/>
</dbReference>
<dbReference type="OrthoDB" id="9797795at2"/>
<dbReference type="Proteomes" id="UP000243333">
    <property type="component" value="Unassembled WGS sequence"/>
</dbReference>
<evidence type="ECO:0000256" key="3">
    <source>
        <dbReference type="ARBA" id="ARBA00043995"/>
    </source>
</evidence>
<dbReference type="PANTHER" id="PTHR30160">
    <property type="entry name" value="TETRAACYLDISACCHARIDE 4'-KINASE-RELATED"/>
    <property type="match status" value="1"/>
</dbReference>
<dbReference type="NCBIfam" id="TIGR02195">
    <property type="entry name" value="heptsyl_trn_II"/>
    <property type="match status" value="1"/>
</dbReference>